<protein>
    <submittedName>
        <fullName evidence="7">O-antigen ligase domain-containing protein</fullName>
    </submittedName>
</protein>
<keyword evidence="4 5" id="KW-0472">Membrane</keyword>
<feature type="transmembrane region" description="Helical" evidence="5">
    <location>
        <begin position="122"/>
        <end position="140"/>
    </location>
</feature>
<feature type="domain" description="O-antigen ligase-related" evidence="6">
    <location>
        <begin position="242"/>
        <end position="370"/>
    </location>
</feature>
<feature type="transmembrane region" description="Helical" evidence="5">
    <location>
        <begin position="152"/>
        <end position="170"/>
    </location>
</feature>
<keyword evidence="8" id="KW-1185">Reference proteome</keyword>
<evidence type="ECO:0000256" key="2">
    <source>
        <dbReference type="ARBA" id="ARBA00022692"/>
    </source>
</evidence>
<feature type="transmembrane region" description="Helical" evidence="5">
    <location>
        <begin position="56"/>
        <end position="76"/>
    </location>
</feature>
<dbReference type="EMBL" id="RBAN01000001">
    <property type="protein sequence ID" value="RKN57145.1"/>
    <property type="molecule type" value="Genomic_DNA"/>
</dbReference>
<keyword evidence="7" id="KW-0436">Ligase</keyword>
<dbReference type="RefSeq" id="WP_120777341.1">
    <property type="nucleotide sequence ID" value="NZ_JBHLUP010000003.1"/>
</dbReference>
<accession>A0A3B0A7P9</accession>
<dbReference type="Proteomes" id="UP000279968">
    <property type="component" value="Unassembled WGS sequence"/>
</dbReference>
<dbReference type="InterPro" id="IPR051533">
    <property type="entry name" value="WaaL-like"/>
</dbReference>
<dbReference type="GO" id="GO:0016874">
    <property type="term" value="F:ligase activity"/>
    <property type="evidence" value="ECO:0007669"/>
    <property type="project" value="UniProtKB-KW"/>
</dbReference>
<evidence type="ECO:0000313" key="7">
    <source>
        <dbReference type="EMBL" id="RKN57145.1"/>
    </source>
</evidence>
<keyword evidence="3 5" id="KW-1133">Transmembrane helix</keyword>
<dbReference type="InterPro" id="IPR007016">
    <property type="entry name" value="O-antigen_ligase-rel_domated"/>
</dbReference>
<feature type="transmembrane region" description="Helical" evidence="5">
    <location>
        <begin position="360"/>
        <end position="384"/>
    </location>
</feature>
<evidence type="ECO:0000256" key="5">
    <source>
        <dbReference type="SAM" id="Phobius"/>
    </source>
</evidence>
<dbReference type="AlphaFoldDB" id="A0A3B0A7P9"/>
<keyword evidence="2 5" id="KW-0812">Transmembrane</keyword>
<evidence type="ECO:0000259" key="6">
    <source>
        <dbReference type="Pfam" id="PF04932"/>
    </source>
</evidence>
<name>A0A3B0A7P9_9ACTN</name>
<feature type="transmembrane region" description="Helical" evidence="5">
    <location>
        <begin position="243"/>
        <end position="269"/>
    </location>
</feature>
<proteinExistence type="predicted"/>
<organism evidence="7 8">
    <name type="scientific">Micromonospora costi</name>
    <dbReference type="NCBI Taxonomy" id="1530042"/>
    <lineage>
        <taxon>Bacteria</taxon>
        <taxon>Bacillati</taxon>
        <taxon>Actinomycetota</taxon>
        <taxon>Actinomycetes</taxon>
        <taxon>Micromonosporales</taxon>
        <taxon>Micromonosporaceae</taxon>
        <taxon>Micromonospora</taxon>
    </lineage>
</organism>
<sequence length="455" mass="49146">MTLSPSVDLDPALVDPRTYATRRRRHLVDTPYLLSLVAVFACVIPAGQIVPQLTDLGRPTTLVALLLAVMWAVSRLHPRMTTRGPQPMRWVVMFYVVAVLLSYVAGLARGMPTIEANGADRALLATAALVGPMLAFADGVPNRSRLDAVLRALVYSAAIMALIAIVQSSLRFDLLHYIKIPGLSSRDYGTGVPGDESARDGVASTATHYIEFGTIMAMTLPFAVHVARFSGTRTQRQLGAVSAALIFMSIPMAVSRTAILALAIVLLVMIPSLTWRMRFNLGVPMLALVMLLFVVRPGLLGSVRSLFTSWGHDDSIKGRTDDYSIVGYLFSQRPWLGRGQGTFIPTQYIFLDNQWLGHAISGGIVGVAALVALHVTAIVLAAVAMRRSSAVADRSLCACLITVQLVAIAVEYTFDALAFTTFVAVFSLLTGCAGAAWRLLHRERDIRTVAVGRAE</sequence>
<feature type="transmembrane region" description="Helical" evidence="5">
    <location>
        <begin position="32"/>
        <end position="50"/>
    </location>
</feature>
<evidence type="ECO:0000256" key="3">
    <source>
        <dbReference type="ARBA" id="ARBA00022989"/>
    </source>
</evidence>
<feature type="transmembrane region" description="Helical" evidence="5">
    <location>
        <begin position="391"/>
        <end position="410"/>
    </location>
</feature>
<evidence type="ECO:0000256" key="1">
    <source>
        <dbReference type="ARBA" id="ARBA00004141"/>
    </source>
</evidence>
<dbReference type="Pfam" id="PF04932">
    <property type="entry name" value="Wzy_C"/>
    <property type="match status" value="1"/>
</dbReference>
<feature type="transmembrane region" description="Helical" evidence="5">
    <location>
        <begin position="416"/>
        <end position="437"/>
    </location>
</feature>
<gene>
    <name evidence="7" type="ORF">D7193_00085</name>
</gene>
<comment type="caution">
    <text evidence="7">The sequence shown here is derived from an EMBL/GenBank/DDBJ whole genome shotgun (WGS) entry which is preliminary data.</text>
</comment>
<feature type="transmembrane region" description="Helical" evidence="5">
    <location>
        <begin position="88"/>
        <end position="110"/>
    </location>
</feature>
<evidence type="ECO:0000313" key="8">
    <source>
        <dbReference type="Proteomes" id="UP000279968"/>
    </source>
</evidence>
<dbReference type="GO" id="GO:0016020">
    <property type="term" value="C:membrane"/>
    <property type="evidence" value="ECO:0007669"/>
    <property type="project" value="UniProtKB-SubCell"/>
</dbReference>
<evidence type="ECO:0000256" key="4">
    <source>
        <dbReference type="ARBA" id="ARBA00023136"/>
    </source>
</evidence>
<dbReference type="OrthoDB" id="5243524at2"/>
<reference evidence="7 8" key="1">
    <citation type="journal article" date="2015" name="Int. J. Syst. Evol. Microbiol.">
        <title>Micromonospora costi sp. nov., isolated from a leaf of Costus speciosus.</title>
        <authorList>
            <person name="Thawai C."/>
        </authorList>
    </citation>
    <scope>NUCLEOTIDE SEQUENCE [LARGE SCALE GENOMIC DNA]</scope>
    <source>
        <strain evidence="7 8">CS1-12</strain>
    </source>
</reference>
<dbReference type="PANTHER" id="PTHR37422:SF13">
    <property type="entry name" value="LIPOPOLYSACCHARIDE BIOSYNTHESIS PROTEIN PA4999-RELATED"/>
    <property type="match status" value="1"/>
</dbReference>
<feature type="transmembrane region" description="Helical" evidence="5">
    <location>
        <begin position="281"/>
        <end position="299"/>
    </location>
</feature>
<comment type="subcellular location">
    <subcellularLocation>
        <location evidence="1">Membrane</location>
        <topology evidence="1">Multi-pass membrane protein</topology>
    </subcellularLocation>
</comment>
<dbReference type="PANTHER" id="PTHR37422">
    <property type="entry name" value="TEICHURONIC ACID BIOSYNTHESIS PROTEIN TUAE"/>
    <property type="match status" value="1"/>
</dbReference>